<dbReference type="SUPFAM" id="SSF82171">
    <property type="entry name" value="DPP6 N-terminal domain-like"/>
    <property type="match status" value="1"/>
</dbReference>
<dbReference type="InterPro" id="IPR001680">
    <property type="entry name" value="WD40_rpt"/>
</dbReference>
<dbReference type="EMBL" id="FOAN01000013">
    <property type="protein sequence ID" value="SEM51911.1"/>
    <property type="molecule type" value="Genomic_DNA"/>
</dbReference>
<keyword evidence="2" id="KW-1185">Reference proteome</keyword>
<dbReference type="Proteomes" id="UP000199664">
    <property type="component" value="Unassembled WGS sequence"/>
</dbReference>
<sequence>MGVSRLIDVSDGEAAASDFAWRGDGRQVVVLSRLLRRVSVFDVATGRLSARLENLAGGAASVAFDAHGDVVCGPVDDPAAAATIWDHRTGSRQSLAGPHGSTTDSSGNKLLEFALDGESGRLIGVYQLPAGSTERVALALYELPSRRLLRVKGPAAMWVAISPGGDRVAYRGRGGALQILNLNEGGAPTSISAHAGGVDVTAWSPDGRLVATGGKARAMIRDPQSKVVNTVPDPWTLKLWDSKTGEPRGGAELPELTKTISFSPDGRLIAASDGAGTVHLIDAADPVRAVAAIAAPAPQTVIARFSPDGRWLGRLLTATSHLSIDDVKPVER</sequence>
<evidence type="ECO:0000313" key="1">
    <source>
        <dbReference type="EMBL" id="SEM51911.1"/>
    </source>
</evidence>
<dbReference type="AlphaFoldDB" id="A0A1H7Z167"/>
<evidence type="ECO:0000313" key="2">
    <source>
        <dbReference type="Proteomes" id="UP000199664"/>
    </source>
</evidence>
<protein>
    <recommendedName>
        <fullName evidence="3">WD40 repeat</fullName>
    </recommendedName>
</protein>
<evidence type="ECO:0008006" key="3">
    <source>
        <dbReference type="Google" id="ProtNLM"/>
    </source>
</evidence>
<organism evidence="1 2">
    <name type="scientific">Bosea lupini</name>
    <dbReference type="NCBI Taxonomy" id="1036779"/>
    <lineage>
        <taxon>Bacteria</taxon>
        <taxon>Pseudomonadati</taxon>
        <taxon>Pseudomonadota</taxon>
        <taxon>Alphaproteobacteria</taxon>
        <taxon>Hyphomicrobiales</taxon>
        <taxon>Boseaceae</taxon>
        <taxon>Bosea</taxon>
    </lineage>
</organism>
<proteinExistence type="predicted"/>
<dbReference type="InterPro" id="IPR015943">
    <property type="entry name" value="WD40/YVTN_repeat-like_dom_sf"/>
</dbReference>
<gene>
    <name evidence="1" type="ORF">SAMN04515666_11371</name>
</gene>
<dbReference type="STRING" id="1036779.SAMN04515666_11371"/>
<dbReference type="Gene3D" id="2.130.10.10">
    <property type="entry name" value="YVTN repeat-like/Quinoprotein amine dehydrogenase"/>
    <property type="match status" value="2"/>
</dbReference>
<accession>A0A1H7Z167</accession>
<dbReference type="PANTHER" id="PTHR19879:SF9">
    <property type="entry name" value="TRANSCRIPTION INITIATION FACTOR TFIID SUBUNIT 5"/>
    <property type="match status" value="1"/>
</dbReference>
<dbReference type="PANTHER" id="PTHR19879">
    <property type="entry name" value="TRANSCRIPTION INITIATION FACTOR TFIID"/>
    <property type="match status" value="1"/>
</dbReference>
<reference evidence="2" key="1">
    <citation type="submission" date="2016-10" db="EMBL/GenBank/DDBJ databases">
        <authorList>
            <person name="Varghese N."/>
            <person name="Submissions S."/>
        </authorList>
    </citation>
    <scope>NUCLEOTIDE SEQUENCE [LARGE SCALE GENOMIC DNA]</scope>
    <source>
        <strain evidence="2">LMG 26383,CCUG 61248,R- 45681</strain>
    </source>
</reference>
<dbReference type="Pfam" id="PF00400">
    <property type="entry name" value="WD40"/>
    <property type="match status" value="1"/>
</dbReference>
<name>A0A1H7Z167_9HYPH</name>